<dbReference type="EMBL" id="LAZR01040530">
    <property type="protein sequence ID" value="KKL14257.1"/>
    <property type="molecule type" value="Genomic_DNA"/>
</dbReference>
<accession>A0A0F9BKD6</accession>
<evidence type="ECO:0000313" key="1">
    <source>
        <dbReference type="EMBL" id="KKL14257.1"/>
    </source>
</evidence>
<proteinExistence type="predicted"/>
<gene>
    <name evidence="1" type="ORF">LCGC14_2517540</name>
</gene>
<organism evidence="1">
    <name type="scientific">marine sediment metagenome</name>
    <dbReference type="NCBI Taxonomy" id="412755"/>
    <lineage>
        <taxon>unclassified sequences</taxon>
        <taxon>metagenomes</taxon>
        <taxon>ecological metagenomes</taxon>
    </lineage>
</organism>
<reference evidence="1" key="1">
    <citation type="journal article" date="2015" name="Nature">
        <title>Complex archaea that bridge the gap between prokaryotes and eukaryotes.</title>
        <authorList>
            <person name="Spang A."/>
            <person name="Saw J.H."/>
            <person name="Jorgensen S.L."/>
            <person name="Zaremba-Niedzwiedzka K."/>
            <person name="Martijn J."/>
            <person name="Lind A.E."/>
            <person name="van Eijk R."/>
            <person name="Schleper C."/>
            <person name="Guy L."/>
            <person name="Ettema T.J."/>
        </authorList>
    </citation>
    <scope>NUCLEOTIDE SEQUENCE</scope>
</reference>
<dbReference type="AlphaFoldDB" id="A0A0F9BKD6"/>
<protein>
    <submittedName>
        <fullName evidence="1">Uncharacterized protein</fullName>
    </submittedName>
</protein>
<comment type="caution">
    <text evidence="1">The sequence shown here is derived from an EMBL/GenBank/DDBJ whole genome shotgun (WGS) entry which is preliminary data.</text>
</comment>
<sequence length="158" mass="16675">MKRFLMMISIFLMLSGTALAAGSSNTYGSIEWGNSSHGRTAVVTWTWVADDTTGKIPGSSLSTADADLLKFFYVDMGETYPGTFISPTALWDATLEDPDGLDVFGGKMLNRSATAPETALPAVGGALGDRSIHTGLTLRVFGNGVNSATGRVVVTFKE</sequence>
<name>A0A0F9BKD6_9ZZZZ</name>